<dbReference type="InterPro" id="IPR003889">
    <property type="entry name" value="FYrich_C"/>
</dbReference>
<keyword evidence="8" id="KW-0408">Iron</keyword>
<reference evidence="15 16" key="1">
    <citation type="journal article" date="2021" name="Comput. Struct. Biotechnol. J.">
        <title>De novo genome assembly of the potent medicinal plant Rehmannia glutinosa using nanopore technology.</title>
        <authorList>
            <person name="Ma L."/>
            <person name="Dong C."/>
            <person name="Song C."/>
            <person name="Wang X."/>
            <person name="Zheng X."/>
            <person name="Niu Y."/>
            <person name="Chen S."/>
            <person name="Feng W."/>
        </authorList>
    </citation>
    <scope>NUCLEOTIDE SEQUENCE [LARGE SCALE GENOMIC DNA]</scope>
    <source>
        <strain evidence="15">DH-2019</strain>
    </source>
</reference>
<feature type="domain" description="JmjC" evidence="14">
    <location>
        <begin position="361"/>
        <end position="536"/>
    </location>
</feature>
<keyword evidence="5 12" id="KW-0812">Transmembrane</keyword>
<comment type="similarity">
    <text evidence="3">Belongs to the Casparian strip membrane proteins (CASP) family.</text>
</comment>
<evidence type="ECO:0000256" key="11">
    <source>
        <dbReference type="SAM" id="MobiDB-lite"/>
    </source>
</evidence>
<comment type="caution">
    <text evidence="15">The sequence shown here is derived from an EMBL/GenBank/DDBJ whole genome shotgun (WGS) entry which is preliminary data.</text>
</comment>
<dbReference type="PROSITE" id="PS51542">
    <property type="entry name" value="FYRN"/>
    <property type="match status" value="1"/>
</dbReference>
<evidence type="ECO:0000256" key="12">
    <source>
        <dbReference type="SAM" id="Phobius"/>
    </source>
</evidence>
<keyword evidence="10" id="KW-0539">Nucleus</keyword>
<feature type="compositionally biased region" description="Basic residues" evidence="11">
    <location>
        <begin position="292"/>
        <end position="315"/>
    </location>
</feature>
<sequence>MASGGGEKPEVGPEQVQTRSSKVDLVISLLRLLAFLSTLSATLVMALNKETKTITVATVGTMPIKATLTAKFQHTPAFVYFVIANGNASLHNLLMLVFGFMGPKCNFKGLAPLAIPVLDVVDFGKLVSDERGYCFRWRKRGRLYGAVGQGRQFSRAVEQNLRQIPKILRPWRWRHGRFVRRTNAHDHYQLSPLLFEDCCREIPLLDNPSRNVQKNDDIHEGPGSPRHRKEFQDTVGYIATIRSKAEAYGICKIVPPPSWRPPCPLKDKKFWDHAKFSTRIQQVDLLQNREPMRKKSHRKRKRRRQFNSRPRRRARRESSESNSEDKFGFQSGSDFTLGDFQRFAEEFKELYFEVTEKNWEYFDRVGQDKRWRPSVDEIEGEYWRIIEQPTDEVEVYYGADLETGMLGSGFPKGSPLSGDSKTDQYVTSGWNLNNLPRLPGSVLSFEECNISGVVVPWLYIGMCFSSFCWVTQLSPSVLKSEGVPVYRAVQNSGEFVLTFPRAYHAGFNCGFNCAEAVNVAPIDWLQHGQSAVELYSVQRHKTSISHDKLLLAAAGRAVRALWQISVLKKENRETLRWKSFCGKDGMLTQAIKTRVHLEEKRIEPLRGTRFEKMENDFDLNTERECFSCFYDLHLFAACCNCSSNKFACLKHANLICSCETDDKLVLLRYTIDELNTLVKALEGCTDALEVWASKDHNAGNNKLFGVNLLTASVRPNASLKNECMEDSVDKVLEVDSDSERTNSFCVEPVSFGSVVYGKLWCNKDAIFPKGYRSRVKFFNLCNPTIKSSYTSEIVDGGLLGPLFKVTLEERPDETFVRGSAEQCWEMVLQRLNQEIMKQTCLGKQGLPQLQPSNSINGLEMFGFHSPSIVQAIEALDPHHKCTEYWKNKLPMKTKSSSSSGDNLAADQKNSSETRSDEGEIADSFEAENLLLAGSGNNSLSEDEIRSVLRRLLRKANSEEMEIMHTILCKGSKSPLWRVAVETLTEEIKRTQK</sequence>
<evidence type="ECO:0000256" key="6">
    <source>
        <dbReference type="ARBA" id="ARBA00022989"/>
    </source>
</evidence>
<dbReference type="Pfam" id="PF05964">
    <property type="entry name" value="FYRN"/>
    <property type="match status" value="1"/>
</dbReference>
<dbReference type="Pfam" id="PF04535">
    <property type="entry name" value="CASP_dom"/>
    <property type="match status" value="1"/>
</dbReference>
<evidence type="ECO:0000256" key="2">
    <source>
        <dbReference type="ARBA" id="ARBA00004651"/>
    </source>
</evidence>
<dbReference type="Pfam" id="PF02375">
    <property type="entry name" value="JmjN"/>
    <property type="match status" value="1"/>
</dbReference>
<keyword evidence="9 12" id="KW-0472">Membrane</keyword>
<dbReference type="SMART" id="SM00558">
    <property type="entry name" value="JmjC"/>
    <property type="match status" value="1"/>
</dbReference>
<accession>A0ABR0WV02</accession>
<dbReference type="Gene3D" id="3.30.160.360">
    <property type="match status" value="1"/>
</dbReference>
<dbReference type="NCBIfam" id="TIGR01569">
    <property type="entry name" value="A_tha_TIGR01569"/>
    <property type="match status" value="1"/>
</dbReference>
<evidence type="ECO:0000256" key="3">
    <source>
        <dbReference type="ARBA" id="ARBA00007651"/>
    </source>
</evidence>
<dbReference type="Pfam" id="PF02373">
    <property type="entry name" value="JmjC"/>
    <property type="match status" value="1"/>
</dbReference>
<evidence type="ECO:0000256" key="8">
    <source>
        <dbReference type="ARBA" id="ARBA00023004"/>
    </source>
</evidence>
<dbReference type="PANTHER" id="PTHR10694:SF105">
    <property type="entry name" value="LYSINE-SPECIFIC DEMETHYLASE JMJ14"/>
    <property type="match status" value="1"/>
</dbReference>
<evidence type="ECO:0000256" key="9">
    <source>
        <dbReference type="ARBA" id="ARBA00023136"/>
    </source>
</evidence>
<dbReference type="Proteomes" id="UP001318860">
    <property type="component" value="Unassembled WGS sequence"/>
</dbReference>
<organism evidence="15 16">
    <name type="scientific">Rehmannia glutinosa</name>
    <name type="common">Chinese foxglove</name>
    <dbReference type="NCBI Taxonomy" id="99300"/>
    <lineage>
        <taxon>Eukaryota</taxon>
        <taxon>Viridiplantae</taxon>
        <taxon>Streptophyta</taxon>
        <taxon>Embryophyta</taxon>
        <taxon>Tracheophyta</taxon>
        <taxon>Spermatophyta</taxon>
        <taxon>Magnoliopsida</taxon>
        <taxon>eudicotyledons</taxon>
        <taxon>Gunneridae</taxon>
        <taxon>Pentapetalae</taxon>
        <taxon>asterids</taxon>
        <taxon>lamiids</taxon>
        <taxon>Lamiales</taxon>
        <taxon>Orobanchaceae</taxon>
        <taxon>Rehmannieae</taxon>
        <taxon>Rehmannia</taxon>
    </lineage>
</organism>
<evidence type="ECO:0000256" key="5">
    <source>
        <dbReference type="ARBA" id="ARBA00022692"/>
    </source>
</evidence>
<dbReference type="EMBL" id="JABTTQ020000009">
    <property type="protein sequence ID" value="KAK6150177.1"/>
    <property type="molecule type" value="Genomic_DNA"/>
</dbReference>
<dbReference type="PANTHER" id="PTHR10694">
    <property type="entry name" value="LYSINE-SPECIFIC DEMETHYLASE"/>
    <property type="match status" value="1"/>
</dbReference>
<keyword evidence="16" id="KW-1185">Reference proteome</keyword>
<evidence type="ECO:0000256" key="4">
    <source>
        <dbReference type="ARBA" id="ARBA00022475"/>
    </source>
</evidence>
<gene>
    <name evidence="15" type="ORF">DH2020_017702</name>
</gene>
<keyword evidence="6 12" id="KW-1133">Transmembrane helix</keyword>
<feature type="region of interest" description="Disordered" evidence="11">
    <location>
        <begin position="210"/>
        <end position="229"/>
    </location>
</feature>
<dbReference type="InterPro" id="IPR006459">
    <property type="entry name" value="CASP/CASPL"/>
</dbReference>
<feature type="transmembrane region" description="Helical" evidence="12">
    <location>
        <begin position="25"/>
        <end position="47"/>
    </location>
</feature>
<dbReference type="PROSITE" id="PS51184">
    <property type="entry name" value="JMJC"/>
    <property type="match status" value="1"/>
</dbReference>
<dbReference type="Pfam" id="PF02928">
    <property type="entry name" value="zf-C5HC2"/>
    <property type="match status" value="1"/>
</dbReference>
<evidence type="ECO:0008006" key="17">
    <source>
        <dbReference type="Google" id="ProtNLM"/>
    </source>
</evidence>
<evidence type="ECO:0000256" key="1">
    <source>
        <dbReference type="ARBA" id="ARBA00004123"/>
    </source>
</evidence>
<dbReference type="InterPro" id="IPR003347">
    <property type="entry name" value="JmjC_dom"/>
</dbReference>
<evidence type="ECO:0000259" key="13">
    <source>
        <dbReference type="PROSITE" id="PS51183"/>
    </source>
</evidence>
<dbReference type="Pfam" id="PF05965">
    <property type="entry name" value="FYRC"/>
    <property type="match status" value="1"/>
</dbReference>
<evidence type="ECO:0000313" key="16">
    <source>
        <dbReference type="Proteomes" id="UP001318860"/>
    </source>
</evidence>
<feature type="region of interest" description="Disordered" evidence="11">
    <location>
        <begin position="891"/>
        <end position="919"/>
    </location>
</feature>
<feature type="region of interest" description="Disordered" evidence="11">
    <location>
        <begin position="285"/>
        <end position="328"/>
    </location>
</feature>
<feature type="transmembrane region" description="Helical" evidence="12">
    <location>
        <begin position="78"/>
        <end position="101"/>
    </location>
</feature>
<name>A0ABR0WV02_REHGL</name>
<dbReference type="SMART" id="SM00545">
    <property type="entry name" value="JmjN"/>
    <property type="match status" value="1"/>
</dbReference>
<evidence type="ECO:0000313" key="15">
    <source>
        <dbReference type="EMBL" id="KAK6150177.1"/>
    </source>
</evidence>
<dbReference type="SUPFAM" id="SSF51197">
    <property type="entry name" value="Clavaminate synthase-like"/>
    <property type="match status" value="1"/>
</dbReference>
<feature type="compositionally biased region" description="Basic and acidic residues" evidence="11">
    <location>
        <begin position="316"/>
        <end position="327"/>
    </location>
</feature>
<dbReference type="InterPro" id="IPR004198">
    <property type="entry name" value="Znf_C5HC2"/>
</dbReference>
<proteinExistence type="inferred from homology"/>
<feature type="domain" description="JmjN" evidence="13">
    <location>
        <begin position="221"/>
        <end position="262"/>
    </location>
</feature>
<dbReference type="SMART" id="SM00541">
    <property type="entry name" value="FYRN"/>
    <property type="match status" value="1"/>
</dbReference>
<evidence type="ECO:0000256" key="7">
    <source>
        <dbReference type="ARBA" id="ARBA00023002"/>
    </source>
</evidence>
<feature type="compositionally biased region" description="Polar residues" evidence="11">
    <location>
        <begin position="893"/>
        <end position="908"/>
    </location>
</feature>
<dbReference type="InterPro" id="IPR006702">
    <property type="entry name" value="CASP_dom"/>
</dbReference>
<dbReference type="PROSITE" id="PS51543">
    <property type="entry name" value="FYRC"/>
    <property type="match status" value="1"/>
</dbReference>
<dbReference type="SMART" id="SM00542">
    <property type="entry name" value="FYRC"/>
    <property type="match status" value="1"/>
</dbReference>
<dbReference type="Gene3D" id="2.60.120.650">
    <property type="entry name" value="Cupin"/>
    <property type="match status" value="2"/>
</dbReference>
<evidence type="ECO:0000256" key="10">
    <source>
        <dbReference type="ARBA" id="ARBA00023242"/>
    </source>
</evidence>
<dbReference type="PROSITE" id="PS51183">
    <property type="entry name" value="JMJN"/>
    <property type="match status" value="1"/>
</dbReference>
<protein>
    <recommendedName>
        <fullName evidence="17">Lysine-specific demethylase JMJ14</fullName>
    </recommendedName>
</protein>
<dbReference type="InterPro" id="IPR003888">
    <property type="entry name" value="FYrich_N"/>
</dbReference>
<keyword evidence="4" id="KW-1003">Cell membrane</keyword>
<comment type="subcellular location">
    <subcellularLocation>
        <location evidence="2">Cell membrane</location>
        <topology evidence="2">Multi-pass membrane protein</topology>
    </subcellularLocation>
    <subcellularLocation>
        <location evidence="1">Nucleus</location>
    </subcellularLocation>
</comment>
<evidence type="ECO:0000259" key="14">
    <source>
        <dbReference type="PROSITE" id="PS51184"/>
    </source>
</evidence>
<keyword evidence="7" id="KW-0560">Oxidoreductase</keyword>
<dbReference type="InterPro" id="IPR003349">
    <property type="entry name" value="JmjN"/>
</dbReference>